<feature type="binding site" evidence="9">
    <location>
        <position position="116"/>
    </location>
    <ligand>
        <name>anthranilate</name>
        <dbReference type="ChEBI" id="CHEBI:16567"/>
        <label>1</label>
    </ligand>
</feature>
<evidence type="ECO:0000313" key="12">
    <source>
        <dbReference type="EMBL" id="WNQ09277.1"/>
    </source>
</evidence>
<dbReference type="GO" id="GO:0005829">
    <property type="term" value="C:cytosol"/>
    <property type="evidence" value="ECO:0007669"/>
    <property type="project" value="TreeGrafter"/>
</dbReference>
<feature type="binding site" evidence="9">
    <location>
        <position position="125"/>
    </location>
    <ligand>
        <name>5-phospho-alpha-D-ribose 1-diphosphate</name>
        <dbReference type="ChEBI" id="CHEBI:58017"/>
    </ligand>
</feature>
<feature type="binding site" evidence="9">
    <location>
        <position position="231"/>
    </location>
    <ligand>
        <name>Mg(2+)</name>
        <dbReference type="ChEBI" id="CHEBI:18420"/>
        <label>1</label>
    </ligand>
</feature>
<dbReference type="Gene3D" id="3.40.1030.10">
    <property type="entry name" value="Nucleoside phosphorylase/phosphoribosyltransferase catalytic domain"/>
    <property type="match status" value="1"/>
</dbReference>
<feature type="binding site" evidence="9">
    <location>
        <position position="85"/>
    </location>
    <ligand>
        <name>5-phospho-alpha-D-ribose 1-diphosphate</name>
        <dbReference type="ChEBI" id="CHEBI:58017"/>
    </ligand>
</feature>
<comment type="catalytic activity">
    <reaction evidence="7 9">
        <text>N-(5-phospho-beta-D-ribosyl)anthranilate + diphosphate = 5-phospho-alpha-D-ribose 1-diphosphate + anthranilate</text>
        <dbReference type="Rhea" id="RHEA:11768"/>
        <dbReference type="ChEBI" id="CHEBI:16567"/>
        <dbReference type="ChEBI" id="CHEBI:18277"/>
        <dbReference type="ChEBI" id="CHEBI:33019"/>
        <dbReference type="ChEBI" id="CHEBI:58017"/>
        <dbReference type="EC" id="2.4.2.18"/>
    </reaction>
</comment>
<keyword evidence="9" id="KW-0460">Magnesium</keyword>
<sequence length="346" mass="36713">METKLKIQQAIATITGGGSLGREEARMVMDEIMEGEATHAQIGSLVTALRMKGETSEEITGFAESMRSRANRVETEQFDLLDTCGTGGDGANTFNISTASALVAAAGGIRVAKHGNRAMSSKSGSADVLEALGVNIHLDGAQASRCLDQIGICFLFAMSYHQSMKHAAAPRRELGIRTVFNLLGPLTNPAGADRQLLGVFDRSKTELIAEVLHALKLRRGMVVASYDGLDEISISAPTQVTELKNSAIRTYEISPDELGLGTYTMNDVAGGDAQTNAEIIEAILHGSRGAHRDIVLANAGACFYVSERCSTLQEGVKLAAAVIDSKRAADKLRELVQCTGAFSHVS</sequence>
<reference evidence="12 13" key="1">
    <citation type="submission" date="2022-02" db="EMBL/GenBank/DDBJ databases">
        <title>Paenibacillus sp. MBLB1776 Whole Genome Shotgun Sequencing.</title>
        <authorList>
            <person name="Hwang C.Y."/>
            <person name="Cho E.-S."/>
            <person name="Seo M.-J."/>
        </authorList>
    </citation>
    <scope>NUCLEOTIDE SEQUENCE [LARGE SCALE GENOMIC DNA]</scope>
    <source>
        <strain evidence="12 13">MBLB1776</strain>
    </source>
</reference>
<feature type="binding site" evidence="9">
    <location>
        <position position="97"/>
    </location>
    <ligand>
        <name>Mg(2+)</name>
        <dbReference type="ChEBI" id="CHEBI:18420"/>
        <label>1</label>
    </ligand>
</feature>
<comment type="cofactor">
    <cofactor evidence="9">
        <name>Mg(2+)</name>
        <dbReference type="ChEBI" id="CHEBI:18420"/>
    </cofactor>
    <text evidence="9">Binds 2 magnesium ions per monomer.</text>
</comment>
<dbReference type="PANTHER" id="PTHR43285:SF2">
    <property type="entry name" value="ANTHRANILATE PHOSPHORIBOSYLTRANSFERASE"/>
    <property type="match status" value="1"/>
</dbReference>
<evidence type="ECO:0000256" key="7">
    <source>
        <dbReference type="ARBA" id="ARBA00052328"/>
    </source>
</evidence>
<feature type="domain" description="Glycosyl transferase family 3 N-terminal" evidence="11">
    <location>
        <begin position="8"/>
        <end position="70"/>
    </location>
</feature>
<feature type="domain" description="Glycosyl transferase family 3" evidence="10">
    <location>
        <begin position="79"/>
        <end position="328"/>
    </location>
</feature>
<comment type="similarity">
    <text evidence="9">Belongs to the anthranilate phosphoribosyltransferase family.</text>
</comment>
<evidence type="ECO:0000256" key="9">
    <source>
        <dbReference type="HAMAP-Rule" id="MF_00211"/>
    </source>
</evidence>
<evidence type="ECO:0000313" key="13">
    <source>
        <dbReference type="Proteomes" id="UP001305702"/>
    </source>
</evidence>
<dbReference type="HAMAP" id="MF_00211">
    <property type="entry name" value="TrpD"/>
    <property type="match status" value="1"/>
</dbReference>
<evidence type="ECO:0000256" key="2">
    <source>
        <dbReference type="ARBA" id="ARBA00022605"/>
    </source>
</evidence>
<dbReference type="InterPro" id="IPR017459">
    <property type="entry name" value="Glycosyl_Trfase_fam3_N_dom"/>
</dbReference>
<comment type="caution">
    <text evidence="9">Lacks conserved residue(s) required for the propagation of feature annotation.</text>
</comment>
<feature type="binding site" evidence="9">
    <location>
        <position position="231"/>
    </location>
    <ligand>
        <name>Mg(2+)</name>
        <dbReference type="ChEBI" id="CHEBI:18420"/>
        <label>2</label>
    </ligand>
</feature>
<feature type="binding site" evidence="9">
    <location>
        <position position="85"/>
    </location>
    <ligand>
        <name>anthranilate</name>
        <dbReference type="ChEBI" id="CHEBI:16567"/>
        <label>1</label>
    </ligand>
</feature>
<dbReference type="GO" id="GO:0004048">
    <property type="term" value="F:anthranilate phosphoribosyltransferase activity"/>
    <property type="evidence" value="ECO:0007669"/>
    <property type="project" value="UniProtKB-UniRule"/>
</dbReference>
<evidence type="ECO:0000256" key="1">
    <source>
        <dbReference type="ARBA" id="ARBA00004907"/>
    </source>
</evidence>
<evidence type="ECO:0000256" key="5">
    <source>
        <dbReference type="ARBA" id="ARBA00022822"/>
    </source>
</evidence>
<dbReference type="EMBL" id="CP130318">
    <property type="protein sequence ID" value="WNQ09277.1"/>
    <property type="molecule type" value="Genomic_DNA"/>
</dbReference>
<dbReference type="NCBIfam" id="TIGR01245">
    <property type="entry name" value="trpD"/>
    <property type="match status" value="1"/>
</dbReference>
<comment type="subunit">
    <text evidence="9">Homodimer.</text>
</comment>
<evidence type="ECO:0000259" key="10">
    <source>
        <dbReference type="Pfam" id="PF00591"/>
    </source>
</evidence>
<feature type="binding site" evidence="9">
    <location>
        <begin position="95"/>
        <end position="98"/>
    </location>
    <ligand>
        <name>5-phospho-alpha-D-ribose 1-diphosphate</name>
        <dbReference type="ChEBI" id="CHEBI:58017"/>
    </ligand>
</feature>
<dbReference type="Gene3D" id="1.20.970.10">
    <property type="entry name" value="Transferase, Pyrimidine Nucleoside Phosphorylase, Chain C"/>
    <property type="match status" value="1"/>
</dbReference>
<comment type="function">
    <text evidence="9">Catalyzes the transfer of the phosphoribosyl group of 5-phosphorylribose-1-pyrophosphate (PRPP) to anthranilate to yield N-(5'-phosphoribosyl)-anthranilate (PRA).</text>
</comment>
<dbReference type="InterPro" id="IPR036320">
    <property type="entry name" value="Glycosyl_Trfase_fam3_N_dom_sf"/>
</dbReference>
<evidence type="ECO:0000256" key="4">
    <source>
        <dbReference type="ARBA" id="ARBA00022679"/>
    </source>
</evidence>
<dbReference type="FunFam" id="3.40.1030.10:FF:000002">
    <property type="entry name" value="Anthranilate phosphoribosyltransferase"/>
    <property type="match status" value="1"/>
</dbReference>
<dbReference type="InterPro" id="IPR035902">
    <property type="entry name" value="Nuc_phospho_transferase"/>
</dbReference>
<keyword evidence="4 9" id="KW-0808">Transferase</keyword>
<keyword evidence="5 9" id="KW-0822">Tryptophan biosynthesis</keyword>
<keyword evidence="9" id="KW-0479">Metal-binding</keyword>
<dbReference type="PANTHER" id="PTHR43285">
    <property type="entry name" value="ANTHRANILATE PHOSPHORIBOSYLTRANSFERASE"/>
    <property type="match status" value="1"/>
</dbReference>
<evidence type="ECO:0000256" key="3">
    <source>
        <dbReference type="ARBA" id="ARBA00022676"/>
    </source>
</evidence>
<keyword evidence="3 9" id="KW-0328">Glycosyltransferase</keyword>
<dbReference type="GO" id="GO:0000162">
    <property type="term" value="P:L-tryptophan biosynthetic process"/>
    <property type="evidence" value="ECO:0007669"/>
    <property type="project" value="UniProtKB-UniRule"/>
</dbReference>
<feature type="binding site" evidence="9">
    <location>
        <begin position="88"/>
        <end position="89"/>
    </location>
    <ligand>
        <name>5-phospho-alpha-D-ribose 1-diphosphate</name>
        <dbReference type="ChEBI" id="CHEBI:58017"/>
    </ligand>
</feature>
<dbReference type="SUPFAM" id="SSF52418">
    <property type="entry name" value="Nucleoside phosphorylase/phosphoribosyltransferase catalytic domain"/>
    <property type="match status" value="1"/>
</dbReference>
<feature type="binding site" evidence="9">
    <location>
        <position position="230"/>
    </location>
    <ligand>
        <name>Mg(2+)</name>
        <dbReference type="ChEBI" id="CHEBI:18420"/>
        <label>2</label>
    </ligand>
</feature>
<feature type="binding site" evidence="9">
    <location>
        <position position="93"/>
    </location>
    <ligand>
        <name>5-phospho-alpha-D-ribose 1-diphosphate</name>
        <dbReference type="ChEBI" id="CHEBI:58017"/>
    </ligand>
</feature>
<dbReference type="AlphaFoldDB" id="A0AA96L932"/>
<comment type="pathway">
    <text evidence="1 9">Amino-acid biosynthesis; L-tryptophan biosynthesis; L-tryptophan from chorismate: step 2/5.</text>
</comment>
<dbReference type="InterPro" id="IPR005940">
    <property type="entry name" value="Anthranilate_Pribosyl_Tfrase"/>
</dbReference>
<dbReference type="EC" id="2.4.2.18" evidence="9"/>
<name>A0AA96L932_9BACL</name>
<keyword evidence="13" id="KW-1185">Reference proteome</keyword>
<accession>A0AA96L932</accession>
<keyword evidence="2 9" id="KW-0028">Amino-acid biosynthesis</keyword>
<dbReference type="SUPFAM" id="SSF47648">
    <property type="entry name" value="Nucleoside phosphorylase/phosphoribosyltransferase N-terminal domain"/>
    <property type="match status" value="1"/>
</dbReference>
<evidence type="ECO:0000256" key="6">
    <source>
        <dbReference type="ARBA" id="ARBA00023141"/>
    </source>
</evidence>
<dbReference type="Proteomes" id="UP001305702">
    <property type="component" value="Chromosome"/>
</dbReference>
<organism evidence="12 13">
    <name type="scientific">Paenibacillus aurantius</name>
    <dbReference type="NCBI Taxonomy" id="2918900"/>
    <lineage>
        <taxon>Bacteria</taxon>
        <taxon>Bacillati</taxon>
        <taxon>Bacillota</taxon>
        <taxon>Bacilli</taxon>
        <taxon>Bacillales</taxon>
        <taxon>Paenibacillaceae</taxon>
        <taxon>Paenibacillus</taxon>
    </lineage>
</organism>
<feature type="binding site" evidence="9">
    <location>
        <position position="171"/>
    </location>
    <ligand>
        <name>anthranilate</name>
        <dbReference type="ChEBI" id="CHEBI:16567"/>
        <label>2</label>
    </ligand>
</feature>
<evidence type="ECO:0000259" key="11">
    <source>
        <dbReference type="Pfam" id="PF02885"/>
    </source>
</evidence>
<dbReference type="GO" id="GO:0000287">
    <property type="term" value="F:magnesium ion binding"/>
    <property type="evidence" value="ECO:0007669"/>
    <property type="project" value="UniProtKB-UniRule"/>
</dbReference>
<protein>
    <recommendedName>
        <fullName evidence="9">Anthranilate phosphoribosyltransferase</fullName>
        <ecNumber evidence="9">2.4.2.18</ecNumber>
    </recommendedName>
</protein>
<dbReference type="Pfam" id="PF00591">
    <property type="entry name" value="Glycos_transf_3"/>
    <property type="match status" value="1"/>
</dbReference>
<gene>
    <name evidence="9 12" type="primary">trpD</name>
    <name evidence="12" type="ORF">MJA45_16740</name>
</gene>
<comment type="similarity">
    <text evidence="8">In the C-terminal section; belongs to the anthranilate phosphoribosyltransferase family.</text>
</comment>
<proteinExistence type="inferred from homology"/>
<dbReference type="Pfam" id="PF02885">
    <property type="entry name" value="Glycos_trans_3N"/>
    <property type="match status" value="1"/>
</dbReference>
<evidence type="ECO:0000256" key="8">
    <source>
        <dbReference type="ARBA" id="ARBA00061188"/>
    </source>
</evidence>
<keyword evidence="6 9" id="KW-0057">Aromatic amino acid biosynthesis</keyword>
<dbReference type="KEGG" id="paun:MJA45_16740"/>
<dbReference type="RefSeq" id="WP_315603050.1">
    <property type="nucleotide sequence ID" value="NZ_CP130318.1"/>
</dbReference>
<feature type="binding site" evidence="9">
    <location>
        <begin position="113"/>
        <end position="121"/>
    </location>
    <ligand>
        <name>5-phospho-alpha-D-ribose 1-diphosphate</name>
        <dbReference type="ChEBI" id="CHEBI:58017"/>
    </ligand>
</feature>
<dbReference type="InterPro" id="IPR000312">
    <property type="entry name" value="Glycosyl_Trfase_fam3"/>
</dbReference>